<sequence>MLAGCASTPVYDFVDPAHRDARYDGFLAYAAFEDLALRAAFEDAVCTRLFKAGHACETMLSAAPPTREQDAASRHAASRRSGAQATLLINVADTQSPERASLAHGQPAYEISLLDNARQEVVARFATESQAKRGMSTRKQADRLARRLVGALERESLLFERP</sequence>
<dbReference type="Proteomes" id="UP001460888">
    <property type="component" value="Unassembled WGS sequence"/>
</dbReference>
<reference evidence="1 2" key="1">
    <citation type="submission" date="2013-03" db="EMBL/GenBank/DDBJ databases">
        <title>Salinisphaera dokdonensis CL-ES53 Genome Sequencing.</title>
        <authorList>
            <person name="Li C."/>
            <person name="Lai Q."/>
            <person name="Shao Z."/>
        </authorList>
    </citation>
    <scope>NUCLEOTIDE SEQUENCE [LARGE SCALE GENOMIC DNA]</scope>
    <source>
        <strain evidence="1 2">CL-ES53</strain>
    </source>
</reference>
<organism evidence="1 2">
    <name type="scientific">Salinisphaera dokdonensis CL-ES53</name>
    <dbReference type="NCBI Taxonomy" id="1304272"/>
    <lineage>
        <taxon>Bacteria</taxon>
        <taxon>Pseudomonadati</taxon>
        <taxon>Pseudomonadota</taxon>
        <taxon>Gammaproteobacteria</taxon>
        <taxon>Salinisphaerales</taxon>
        <taxon>Salinisphaeraceae</taxon>
        <taxon>Salinisphaera</taxon>
    </lineage>
</organism>
<evidence type="ECO:0000313" key="1">
    <source>
        <dbReference type="EMBL" id="MES1928419.1"/>
    </source>
</evidence>
<name>A0ABV2AZ50_9GAMM</name>
<gene>
    <name evidence="1" type="ORF">SADO_04150</name>
</gene>
<comment type="caution">
    <text evidence="1">The sequence shown here is derived from an EMBL/GenBank/DDBJ whole genome shotgun (WGS) entry which is preliminary data.</text>
</comment>
<keyword evidence="2" id="KW-1185">Reference proteome</keyword>
<dbReference type="EMBL" id="APND01000001">
    <property type="protein sequence ID" value="MES1928419.1"/>
    <property type="molecule type" value="Genomic_DNA"/>
</dbReference>
<proteinExistence type="predicted"/>
<accession>A0ABV2AZ50</accession>
<evidence type="ECO:0008006" key="3">
    <source>
        <dbReference type="Google" id="ProtNLM"/>
    </source>
</evidence>
<evidence type="ECO:0000313" key="2">
    <source>
        <dbReference type="Proteomes" id="UP001460888"/>
    </source>
</evidence>
<protein>
    <recommendedName>
        <fullName evidence="3">Lipoprotein</fullName>
    </recommendedName>
</protein>